<feature type="region of interest" description="Disordered" evidence="1">
    <location>
        <begin position="1"/>
        <end position="40"/>
    </location>
</feature>
<comment type="caution">
    <text evidence="2">The sequence shown here is derived from an EMBL/GenBank/DDBJ whole genome shotgun (WGS) entry which is preliminary data.</text>
</comment>
<organism evidence="2 3">
    <name type="scientific">Dreissena polymorpha</name>
    <name type="common">Zebra mussel</name>
    <name type="synonym">Mytilus polymorpha</name>
    <dbReference type="NCBI Taxonomy" id="45954"/>
    <lineage>
        <taxon>Eukaryota</taxon>
        <taxon>Metazoa</taxon>
        <taxon>Spiralia</taxon>
        <taxon>Lophotrochozoa</taxon>
        <taxon>Mollusca</taxon>
        <taxon>Bivalvia</taxon>
        <taxon>Autobranchia</taxon>
        <taxon>Heteroconchia</taxon>
        <taxon>Euheterodonta</taxon>
        <taxon>Imparidentia</taxon>
        <taxon>Neoheterodontei</taxon>
        <taxon>Myida</taxon>
        <taxon>Dreissenoidea</taxon>
        <taxon>Dreissenidae</taxon>
        <taxon>Dreissena</taxon>
    </lineage>
</organism>
<evidence type="ECO:0000313" key="2">
    <source>
        <dbReference type="EMBL" id="KAH3725722.1"/>
    </source>
</evidence>
<protein>
    <submittedName>
        <fullName evidence="2">Uncharacterized protein</fullName>
    </submittedName>
</protein>
<feature type="compositionally biased region" description="Basic and acidic residues" evidence="1">
    <location>
        <begin position="11"/>
        <end position="23"/>
    </location>
</feature>
<keyword evidence="3" id="KW-1185">Reference proteome</keyword>
<dbReference type="AlphaFoldDB" id="A0A9D4CJL2"/>
<proteinExistence type="predicted"/>
<dbReference type="EMBL" id="JAIWYP010000012">
    <property type="protein sequence ID" value="KAH3725722.1"/>
    <property type="molecule type" value="Genomic_DNA"/>
</dbReference>
<reference evidence="2" key="1">
    <citation type="journal article" date="2019" name="bioRxiv">
        <title>The Genome of the Zebra Mussel, Dreissena polymorpha: A Resource for Invasive Species Research.</title>
        <authorList>
            <person name="McCartney M.A."/>
            <person name="Auch B."/>
            <person name="Kono T."/>
            <person name="Mallez S."/>
            <person name="Zhang Y."/>
            <person name="Obille A."/>
            <person name="Becker A."/>
            <person name="Abrahante J.E."/>
            <person name="Garbe J."/>
            <person name="Badalamenti J.P."/>
            <person name="Herman A."/>
            <person name="Mangelson H."/>
            <person name="Liachko I."/>
            <person name="Sullivan S."/>
            <person name="Sone E.D."/>
            <person name="Koren S."/>
            <person name="Silverstein K.A.T."/>
            <person name="Beckman K.B."/>
            <person name="Gohl D.M."/>
        </authorList>
    </citation>
    <scope>NUCLEOTIDE SEQUENCE</scope>
    <source>
        <strain evidence="2">Duluth1</strain>
        <tissue evidence="2">Whole animal</tissue>
    </source>
</reference>
<evidence type="ECO:0000313" key="3">
    <source>
        <dbReference type="Proteomes" id="UP000828390"/>
    </source>
</evidence>
<name>A0A9D4CJL2_DREPO</name>
<accession>A0A9D4CJL2</accession>
<evidence type="ECO:0000256" key="1">
    <source>
        <dbReference type="SAM" id="MobiDB-lite"/>
    </source>
</evidence>
<reference evidence="2" key="2">
    <citation type="submission" date="2020-11" db="EMBL/GenBank/DDBJ databases">
        <authorList>
            <person name="McCartney M.A."/>
            <person name="Auch B."/>
            <person name="Kono T."/>
            <person name="Mallez S."/>
            <person name="Becker A."/>
            <person name="Gohl D.M."/>
            <person name="Silverstein K.A.T."/>
            <person name="Koren S."/>
            <person name="Bechman K.B."/>
            <person name="Herman A."/>
            <person name="Abrahante J.E."/>
            <person name="Garbe J."/>
        </authorList>
    </citation>
    <scope>NUCLEOTIDE SEQUENCE</scope>
    <source>
        <strain evidence="2">Duluth1</strain>
        <tissue evidence="2">Whole animal</tissue>
    </source>
</reference>
<sequence length="59" mass="6441">MQFGMTASHPPGKDADGQPRKDLWLPPDGSAPPPDMSKTPLIKLLMDVSQSQDTRPVKK</sequence>
<dbReference type="Proteomes" id="UP000828390">
    <property type="component" value="Unassembled WGS sequence"/>
</dbReference>
<gene>
    <name evidence="2" type="ORF">DPMN_051571</name>
</gene>